<reference evidence="1 2" key="1">
    <citation type="submission" date="2019-10" db="EMBL/GenBank/DDBJ databases">
        <title>Whole genome shotgun sequence of Acrocarpospora macrocephala NBRC 16266.</title>
        <authorList>
            <person name="Ichikawa N."/>
            <person name="Kimura A."/>
            <person name="Kitahashi Y."/>
            <person name="Komaki H."/>
            <person name="Oguchi A."/>
        </authorList>
    </citation>
    <scope>NUCLEOTIDE SEQUENCE [LARGE SCALE GENOMIC DNA]</scope>
    <source>
        <strain evidence="1 2">NBRC 16266</strain>
    </source>
</reference>
<name>A0A5M3WUD5_9ACTN</name>
<accession>A0A5M3WUD5</accession>
<sequence>MTTPDAAALLDDDTDDVQTFLDALVQAQLLEVRAPDHYRMRTLIRLYARAQATHPTAAYF</sequence>
<organism evidence="1 2">
    <name type="scientific">Acrocarpospora macrocephala</name>
    <dbReference type="NCBI Taxonomy" id="150177"/>
    <lineage>
        <taxon>Bacteria</taxon>
        <taxon>Bacillati</taxon>
        <taxon>Actinomycetota</taxon>
        <taxon>Actinomycetes</taxon>
        <taxon>Streptosporangiales</taxon>
        <taxon>Streptosporangiaceae</taxon>
        <taxon>Acrocarpospora</taxon>
    </lineage>
</organism>
<dbReference type="AlphaFoldDB" id="A0A5M3WUD5"/>
<dbReference type="Proteomes" id="UP000331127">
    <property type="component" value="Unassembled WGS sequence"/>
</dbReference>
<comment type="caution">
    <text evidence="1">The sequence shown here is derived from an EMBL/GenBank/DDBJ whole genome shotgun (WGS) entry which is preliminary data.</text>
</comment>
<evidence type="ECO:0000313" key="1">
    <source>
        <dbReference type="EMBL" id="GES12300.1"/>
    </source>
</evidence>
<dbReference type="EMBL" id="BLAE01000035">
    <property type="protein sequence ID" value="GES12300.1"/>
    <property type="molecule type" value="Genomic_DNA"/>
</dbReference>
<dbReference type="RefSeq" id="WP_155357603.1">
    <property type="nucleotide sequence ID" value="NZ_BAAAHL010000012.1"/>
</dbReference>
<gene>
    <name evidence="1" type="ORF">Amac_058970</name>
</gene>
<protein>
    <submittedName>
        <fullName evidence="1">Uncharacterized protein</fullName>
    </submittedName>
</protein>
<evidence type="ECO:0000313" key="2">
    <source>
        <dbReference type="Proteomes" id="UP000331127"/>
    </source>
</evidence>
<keyword evidence="2" id="KW-1185">Reference proteome</keyword>
<proteinExistence type="predicted"/>